<evidence type="ECO:0000313" key="2">
    <source>
        <dbReference type="Proteomes" id="UP001360953"/>
    </source>
</evidence>
<keyword evidence="2" id="KW-1185">Reference proteome</keyword>
<dbReference type="Proteomes" id="UP001360953">
    <property type="component" value="Unassembled WGS sequence"/>
</dbReference>
<dbReference type="EMBL" id="JBBPEH010000004">
    <property type="protein sequence ID" value="KAK7540075.1"/>
    <property type="molecule type" value="Genomic_DNA"/>
</dbReference>
<reference evidence="1 2" key="1">
    <citation type="submission" date="2024-04" db="EMBL/GenBank/DDBJ databases">
        <title>Phyllosticta paracitricarpa is synonymous to the EU quarantine fungus P. citricarpa based on phylogenomic analyses.</title>
        <authorList>
            <consortium name="Lawrence Berkeley National Laboratory"/>
            <person name="Van ingen-buijs V.A."/>
            <person name="Van westerhoven A.C."/>
            <person name="Haridas S."/>
            <person name="Skiadas P."/>
            <person name="Martin F."/>
            <person name="Groenewald J.Z."/>
            <person name="Crous P.W."/>
            <person name="Seidl M.F."/>
        </authorList>
    </citation>
    <scope>NUCLEOTIDE SEQUENCE [LARGE SCALE GENOMIC DNA]</scope>
    <source>
        <strain evidence="1 2">CPC 17464</strain>
    </source>
</reference>
<dbReference type="GeneID" id="92028162"/>
<proteinExistence type="predicted"/>
<sequence length="237" mass="26920">MVLSNYGQKQAAVLGSLESRWLAQTAVHKDGPKLLATLDDVATESLLLATNVQQTWQLWGQVRSHVIQEAETVSRCDNMMIDQVSRTVDTTIEFIYHRDHAQSGAACERQPDQADPGAYVPFPFLLTVSPTRPIFLFNCCFALSLDYFLAVSLESLGYLLPVPLRVEDYPLPQQLRCPKSRPSWTWCLPTKQMKADRCTKEKEVDEIDDMFALNSPWLHPCHHGRSSRRLQTCQETP</sequence>
<protein>
    <submittedName>
        <fullName evidence="1">Uncharacterized protein</fullName>
    </submittedName>
</protein>
<gene>
    <name evidence="1" type="ORF">J3D65DRAFT_309887</name>
</gene>
<dbReference type="RefSeq" id="XP_066657346.1">
    <property type="nucleotide sequence ID" value="XM_066795256.1"/>
</dbReference>
<name>A0ABR1M175_9PEZI</name>
<accession>A0ABR1M175</accession>
<organism evidence="1 2">
    <name type="scientific">Phyllosticta citribraziliensis</name>
    <dbReference type="NCBI Taxonomy" id="989973"/>
    <lineage>
        <taxon>Eukaryota</taxon>
        <taxon>Fungi</taxon>
        <taxon>Dikarya</taxon>
        <taxon>Ascomycota</taxon>
        <taxon>Pezizomycotina</taxon>
        <taxon>Dothideomycetes</taxon>
        <taxon>Dothideomycetes incertae sedis</taxon>
        <taxon>Botryosphaeriales</taxon>
        <taxon>Phyllostictaceae</taxon>
        <taxon>Phyllosticta</taxon>
    </lineage>
</organism>
<evidence type="ECO:0000313" key="1">
    <source>
        <dbReference type="EMBL" id="KAK7540075.1"/>
    </source>
</evidence>
<comment type="caution">
    <text evidence="1">The sequence shown here is derived from an EMBL/GenBank/DDBJ whole genome shotgun (WGS) entry which is preliminary data.</text>
</comment>